<dbReference type="AlphaFoldDB" id="A0A8J5F6V6"/>
<dbReference type="Pfam" id="PF05757">
    <property type="entry name" value="PsbQ"/>
    <property type="match status" value="1"/>
</dbReference>
<dbReference type="GO" id="GO:0030247">
    <property type="term" value="F:polysaccharide binding"/>
    <property type="evidence" value="ECO:0007669"/>
    <property type="project" value="InterPro"/>
</dbReference>
<gene>
    <name evidence="6" type="ORF">ZIOFF_057319</name>
</gene>
<comment type="subcellular location">
    <subcellularLocation>
        <location evidence="1">Membrane</location>
        <topology evidence="1">Single-pass membrane protein</topology>
    </subcellularLocation>
</comment>
<name>A0A8J5F6V6_ZINOF</name>
<evidence type="ECO:0000259" key="5">
    <source>
        <dbReference type="Pfam" id="PF13947"/>
    </source>
</evidence>
<evidence type="ECO:0000256" key="4">
    <source>
        <dbReference type="ARBA" id="ARBA00023136"/>
    </source>
</evidence>
<accession>A0A8J5F6V6</accession>
<reference evidence="6 7" key="1">
    <citation type="submission" date="2020-08" db="EMBL/GenBank/DDBJ databases">
        <title>Plant Genome Project.</title>
        <authorList>
            <person name="Zhang R.-G."/>
        </authorList>
    </citation>
    <scope>NUCLEOTIDE SEQUENCE [LARGE SCALE GENOMIC DNA]</scope>
    <source>
        <tissue evidence="6">Rhizome</tissue>
    </source>
</reference>
<keyword evidence="4" id="KW-0472">Membrane</keyword>
<evidence type="ECO:0000313" key="6">
    <source>
        <dbReference type="EMBL" id="KAG6480734.1"/>
    </source>
</evidence>
<dbReference type="PANTHER" id="PTHR33491">
    <property type="entry name" value="OSJNBA0016N04.9 PROTEIN"/>
    <property type="match status" value="1"/>
</dbReference>
<dbReference type="InterPro" id="IPR023222">
    <property type="entry name" value="PsbQ-like_dom_sf"/>
</dbReference>
<dbReference type="GO" id="GO:0005509">
    <property type="term" value="F:calcium ion binding"/>
    <property type="evidence" value="ECO:0007669"/>
    <property type="project" value="InterPro"/>
</dbReference>
<organism evidence="6 7">
    <name type="scientific">Zingiber officinale</name>
    <name type="common">Ginger</name>
    <name type="synonym">Amomum zingiber</name>
    <dbReference type="NCBI Taxonomy" id="94328"/>
    <lineage>
        <taxon>Eukaryota</taxon>
        <taxon>Viridiplantae</taxon>
        <taxon>Streptophyta</taxon>
        <taxon>Embryophyta</taxon>
        <taxon>Tracheophyta</taxon>
        <taxon>Spermatophyta</taxon>
        <taxon>Magnoliopsida</taxon>
        <taxon>Liliopsida</taxon>
        <taxon>Zingiberales</taxon>
        <taxon>Zingiberaceae</taxon>
        <taxon>Zingiber</taxon>
    </lineage>
</organism>
<dbReference type="GO" id="GO:0015979">
    <property type="term" value="P:photosynthesis"/>
    <property type="evidence" value="ECO:0007669"/>
    <property type="project" value="InterPro"/>
</dbReference>
<dbReference type="Gene3D" id="1.20.120.290">
    <property type="entry name" value="Oxygen-evolving enhancer protein 3 (PsbQ), four-helix up-down bundle"/>
    <property type="match status" value="1"/>
</dbReference>
<dbReference type="GO" id="GO:0009654">
    <property type="term" value="C:photosystem II oxygen evolving complex"/>
    <property type="evidence" value="ECO:0007669"/>
    <property type="project" value="InterPro"/>
</dbReference>
<evidence type="ECO:0000256" key="2">
    <source>
        <dbReference type="ARBA" id="ARBA00022729"/>
    </source>
</evidence>
<evidence type="ECO:0000256" key="3">
    <source>
        <dbReference type="ARBA" id="ARBA00023078"/>
    </source>
</evidence>
<dbReference type="Pfam" id="PF13947">
    <property type="entry name" value="GUB_WAK_bind"/>
    <property type="match status" value="1"/>
</dbReference>
<sequence>MKTTSTKNRTFTLPSNCPTSCGNISIQYPFGIGNGCYLPGFNLTCRKQNNRTVSAQLFMGDGTLEVTGITLYSGYVSFKLPVISMGVNQSSITTPLIDLKNYHNFNFWATDNFLFVSGCNVNASVVDLADNNTIIYNCSTFCLDIVARTAMEGMDWKGCVCRMRSCVLDLLSMEEDLEEEEDEETWELMSTTLRLKSTFLFCDFNQVISSARDERQKALLTDLANKLFYNLEQAMPSIISMLFLDGAVKSRSMSVTQSRYTDAALVLQEVAAVLAL</sequence>
<dbReference type="Proteomes" id="UP000734854">
    <property type="component" value="Unassembled WGS sequence"/>
</dbReference>
<evidence type="ECO:0000313" key="7">
    <source>
        <dbReference type="Proteomes" id="UP000734854"/>
    </source>
</evidence>
<evidence type="ECO:0000256" key="1">
    <source>
        <dbReference type="ARBA" id="ARBA00004167"/>
    </source>
</evidence>
<proteinExistence type="predicted"/>
<dbReference type="GO" id="GO:0019898">
    <property type="term" value="C:extrinsic component of membrane"/>
    <property type="evidence" value="ECO:0007669"/>
    <property type="project" value="InterPro"/>
</dbReference>
<protein>
    <recommendedName>
        <fullName evidence="5">Wall-associated receptor kinase galacturonan-binding domain-containing protein</fullName>
    </recommendedName>
</protein>
<dbReference type="InterPro" id="IPR008797">
    <property type="entry name" value="PSII_PsbQ"/>
</dbReference>
<keyword evidence="2" id="KW-0732">Signal</keyword>
<comment type="caution">
    <text evidence="6">The sequence shown here is derived from an EMBL/GenBank/DDBJ whole genome shotgun (WGS) entry which is preliminary data.</text>
</comment>
<dbReference type="SUPFAM" id="SSF101112">
    <property type="entry name" value="Oxygen-evolving enhancer protein 3"/>
    <property type="match status" value="1"/>
</dbReference>
<dbReference type="InterPro" id="IPR025287">
    <property type="entry name" value="WAK_GUB"/>
</dbReference>
<feature type="domain" description="Wall-associated receptor kinase galacturonan-binding" evidence="5">
    <location>
        <begin position="17"/>
        <end position="73"/>
    </location>
</feature>
<keyword evidence="3" id="KW-0793">Thylakoid</keyword>
<keyword evidence="7" id="KW-1185">Reference proteome</keyword>
<dbReference type="EMBL" id="JACMSC010000016">
    <property type="protein sequence ID" value="KAG6480734.1"/>
    <property type="molecule type" value="Genomic_DNA"/>
</dbReference>